<feature type="transmembrane region" description="Helical" evidence="1">
    <location>
        <begin position="21"/>
        <end position="45"/>
    </location>
</feature>
<comment type="caution">
    <text evidence="2">The sequence shown here is derived from an EMBL/GenBank/DDBJ whole genome shotgun (WGS) entry which is preliminary data.</text>
</comment>
<keyword evidence="3" id="KW-1185">Reference proteome</keyword>
<keyword evidence="1" id="KW-0812">Transmembrane</keyword>
<evidence type="ECO:0000313" key="3">
    <source>
        <dbReference type="Proteomes" id="UP001251528"/>
    </source>
</evidence>
<dbReference type="AlphaFoldDB" id="A0AAJ0FTU9"/>
<gene>
    <name evidence="2" type="ORF">QQS21_005394</name>
</gene>
<proteinExistence type="predicted"/>
<reference evidence="2" key="1">
    <citation type="submission" date="2023-06" db="EMBL/GenBank/DDBJ databases">
        <title>Conoideocrella luteorostrata (Hypocreales: Clavicipitaceae), a potential biocontrol fungus for elongate hemlock scale in United States Christmas tree production areas.</title>
        <authorList>
            <person name="Barrett H."/>
            <person name="Lovett B."/>
            <person name="Macias A.M."/>
            <person name="Stajich J.E."/>
            <person name="Kasson M.T."/>
        </authorList>
    </citation>
    <scope>NUCLEOTIDE SEQUENCE</scope>
    <source>
        <strain evidence="2">ARSEF 14590</strain>
    </source>
</reference>
<dbReference type="Proteomes" id="UP001251528">
    <property type="component" value="Unassembled WGS sequence"/>
</dbReference>
<feature type="transmembrane region" description="Helical" evidence="1">
    <location>
        <begin position="70"/>
        <end position="91"/>
    </location>
</feature>
<protein>
    <submittedName>
        <fullName evidence="2">Uncharacterized protein</fullName>
    </submittedName>
</protein>
<evidence type="ECO:0000256" key="1">
    <source>
        <dbReference type="SAM" id="Phobius"/>
    </source>
</evidence>
<keyword evidence="1" id="KW-0472">Membrane</keyword>
<sequence>MRTRARARAKARKRISPALKEALYNIWRFIFMIILFGVWVLAWLVESEAIILPAWAKDFSVAAPELRAQYAAALMSCVSIVFVLLLIVAVFQMRRDNVRA</sequence>
<organism evidence="2 3">
    <name type="scientific">Conoideocrella luteorostrata</name>
    <dbReference type="NCBI Taxonomy" id="1105319"/>
    <lineage>
        <taxon>Eukaryota</taxon>
        <taxon>Fungi</taxon>
        <taxon>Dikarya</taxon>
        <taxon>Ascomycota</taxon>
        <taxon>Pezizomycotina</taxon>
        <taxon>Sordariomycetes</taxon>
        <taxon>Hypocreomycetidae</taxon>
        <taxon>Hypocreales</taxon>
        <taxon>Clavicipitaceae</taxon>
        <taxon>Conoideocrella</taxon>
    </lineage>
</organism>
<evidence type="ECO:0000313" key="2">
    <source>
        <dbReference type="EMBL" id="KAK2599133.1"/>
    </source>
</evidence>
<name>A0AAJ0FTU9_9HYPO</name>
<accession>A0AAJ0FTU9</accession>
<keyword evidence="1" id="KW-1133">Transmembrane helix</keyword>
<dbReference type="EMBL" id="JASWJB010000089">
    <property type="protein sequence ID" value="KAK2599133.1"/>
    <property type="molecule type" value="Genomic_DNA"/>
</dbReference>